<keyword evidence="2" id="KW-0863">Zinc-finger</keyword>
<proteinExistence type="predicted"/>
<keyword evidence="4" id="KW-0805">Transcription regulation</keyword>
<dbReference type="InterPro" id="IPR019786">
    <property type="entry name" value="Zinc_finger_PHD-type_CS"/>
</dbReference>
<evidence type="ECO:0000313" key="7">
    <source>
        <dbReference type="EMBL" id="KAL2504724.1"/>
    </source>
</evidence>
<dbReference type="InterPro" id="IPR011011">
    <property type="entry name" value="Znf_FYVE_PHD"/>
</dbReference>
<evidence type="ECO:0000313" key="8">
    <source>
        <dbReference type="Proteomes" id="UP001604336"/>
    </source>
</evidence>
<keyword evidence="8" id="KW-1185">Reference proteome</keyword>
<comment type="caution">
    <text evidence="7">The sequence shown here is derived from an EMBL/GenBank/DDBJ whole genome shotgun (WGS) entry which is preliminary data.</text>
</comment>
<keyword evidence="1" id="KW-0479">Metal-binding</keyword>
<evidence type="ECO:0000259" key="6">
    <source>
        <dbReference type="SMART" id="SM00249"/>
    </source>
</evidence>
<dbReference type="InterPro" id="IPR019787">
    <property type="entry name" value="Znf_PHD-finger"/>
</dbReference>
<evidence type="ECO:0000256" key="3">
    <source>
        <dbReference type="ARBA" id="ARBA00022833"/>
    </source>
</evidence>
<dbReference type="SMART" id="SM00249">
    <property type="entry name" value="PHD"/>
    <property type="match status" value="1"/>
</dbReference>
<dbReference type="InterPro" id="IPR001965">
    <property type="entry name" value="Znf_PHD"/>
</dbReference>
<dbReference type="PANTHER" id="PTHR46201:SF3">
    <property type="entry name" value="OS01G0877500 PROTEIN"/>
    <property type="match status" value="1"/>
</dbReference>
<dbReference type="Proteomes" id="UP001604336">
    <property type="component" value="Unassembled WGS sequence"/>
</dbReference>
<evidence type="ECO:0000256" key="5">
    <source>
        <dbReference type="ARBA" id="ARBA00023163"/>
    </source>
</evidence>
<protein>
    <submittedName>
        <fullName evidence="7">PHD finger protein</fullName>
    </submittedName>
</protein>
<dbReference type="PROSITE" id="PS01359">
    <property type="entry name" value="ZF_PHD_1"/>
    <property type="match status" value="1"/>
</dbReference>
<dbReference type="InterPro" id="IPR013083">
    <property type="entry name" value="Znf_RING/FYVE/PHD"/>
</dbReference>
<dbReference type="InterPro" id="IPR058054">
    <property type="entry name" value="Znf_MS1-like"/>
</dbReference>
<sequence>MRWSLVSFYLARTRHLLANSIECHGLQFFSPLLIGKYAPVLPTKSSLVLILDFLPNLLPFFSSVDLVNLEQKFKQKKMKKPHDSRSSATDPYTTGVTRLDLRFTRLDLDKNTSMVVVNGRPMKRVKRRVTADLRDFFTFPTGCEVAAGGPFRTSVKEFLSKHALLPPPSSLFPHLLTWQVLFRVGNIVDDDGGPAVVYFDVVEEDVAISRSVYCDQCRVVGWSSNPVSAKRYHFIIKADGNSIGGYNKTCAGCGDALHMTDSRCKSCNHVMTTEDVEDWMYHQLEDTTHLLHGVIHANGYGHLLRVNGREGGSKVLSGHHIMSFWDRLCTALGVRKISVIDVSKKHGLELRLLHAITRGHPWYGDWGYNFGTGSFSLTHDAYKTAIKNLSSLPLSIFQSQGRKPRTLLQDLISYYQSLSERELVNIRDLFCFLTSLIHDVQNSPLKVDDPPCKKRRSCDSRVLCAWTINDIARIEEAMIKVLRAVSGSTWVSWRALRGAVCKLGPPELLDYCLRELKGKQTAEGMFVNARCISDSGAMEYRLEPGNVPMYINTTSSSPSMRNYPSKEHLLRDLKYLYACMLHPESMKSHLPPPKRDLAVNSATTILDCKQFVKDYNPENSFLCSKPNAIQLLCEVDLTEQFEEHNPNPPPEILTLSLDATIADLKREAMKAFQEVYLMFRRFQTEELIGYGGVDESTQVKLLLGSTEFVRIRGRFLGKNSLSRFKMERGLERWTVDCRCGAKDDDGERMLACDVCGVWQHTRCCGIPDSEAVPAKFFCNRCRGGVKTTGHFKDEMVDSVFKSLTNRV</sequence>
<dbReference type="Gene3D" id="3.30.40.10">
    <property type="entry name" value="Zinc/RING finger domain, C3HC4 (zinc finger)"/>
    <property type="match status" value="1"/>
</dbReference>
<evidence type="ECO:0000256" key="1">
    <source>
        <dbReference type="ARBA" id="ARBA00022723"/>
    </source>
</evidence>
<dbReference type="Pfam" id="PF25874">
    <property type="entry name" value="WHD_plant_repro"/>
    <property type="match status" value="1"/>
</dbReference>
<keyword evidence="3" id="KW-0862">Zinc</keyword>
<reference evidence="8" key="1">
    <citation type="submission" date="2024-07" db="EMBL/GenBank/DDBJ databases">
        <title>Two chromosome-level genome assemblies of Korean endemic species Abeliophyllum distichum and Forsythia ovata (Oleaceae).</title>
        <authorList>
            <person name="Jang H."/>
        </authorList>
    </citation>
    <scope>NUCLEOTIDE SEQUENCE [LARGE SCALE GENOMIC DNA]</scope>
</reference>
<gene>
    <name evidence="7" type="ORF">Adt_20345</name>
</gene>
<dbReference type="AlphaFoldDB" id="A0ABD1SWA9"/>
<keyword evidence="5" id="KW-0804">Transcription</keyword>
<organism evidence="7 8">
    <name type="scientific">Abeliophyllum distichum</name>
    <dbReference type="NCBI Taxonomy" id="126358"/>
    <lineage>
        <taxon>Eukaryota</taxon>
        <taxon>Viridiplantae</taxon>
        <taxon>Streptophyta</taxon>
        <taxon>Embryophyta</taxon>
        <taxon>Tracheophyta</taxon>
        <taxon>Spermatophyta</taxon>
        <taxon>Magnoliopsida</taxon>
        <taxon>eudicotyledons</taxon>
        <taxon>Gunneridae</taxon>
        <taxon>Pentapetalae</taxon>
        <taxon>asterids</taxon>
        <taxon>lamiids</taxon>
        <taxon>Lamiales</taxon>
        <taxon>Oleaceae</taxon>
        <taxon>Forsythieae</taxon>
        <taxon>Abeliophyllum</taxon>
    </lineage>
</organism>
<dbReference type="EMBL" id="JBFOLK010000006">
    <property type="protein sequence ID" value="KAL2504724.1"/>
    <property type="molecule type" value="Genomic_DNA"/>
</dbReference>
<name>A0ABD1SWA9_9LAMI</name>
<dbReference type="CDD" id="cd15556">
    <property type="entry name" value="PHD_MMD1_like"/>
    <property type="match status" value="1"/>
</dbReference>
<dbReference type="Pfam" id="PF25565">
    <property type="entry name" value="Ubiquitin_At1g33420"/>
    <property type="match status" value="1"/>
</dbReference>
<dbReference type="PANTHER" id="PTHR46201">
    <property type="entry name" value="PHD FINGER PROTEIN MALE MEIOCYTE DEATH 1-RELATED"/>
    <property type="match status" value="1"/>
</dbReference>
<dbReference type="GO" id="GO:0008270">
    <property type="term" value="F:zinc ion binding"/>
    <property type="evidence" value="ECO:0007669"/>
    <property type="project" value="UniProtKB-KW"/>
</dbReference>
<evidence type="ECO:0000256" key="4">
    <source>
        <dbReference type="ARBA" id="ARBA00023015"/>
    </source>
</evidence>
<accession>A0ABD1SWA9</accession>
<dbReference type="Pfam" id="PF00628">
    <property type="entry name" value="PHD"/>
    <property type="match status" value="1"/>
</dbReference>
<dbReference type="SUPFAM" id="SSF57903">
    <property type="entry name" value="FYVE/PHD zinc finger"/>
    <property type="match status" value="1"/>
</dbReference>
<dbReference type="InterPro" id="IPR059080">
    <property type="entry name" value="WHD_PTC1"/>
</dbReference>
<feature type="domain" description="Zinc finger PHD-type" evidence="6">
    <location>
        <begin position="736"/>
        <end position="782"/>
    </location>
</feature>
<dbReference type="InterPro" id="IPR057765">
    <property type="entry name" value="MS1-like_ubiquitin"/>
</dbReference>
<evidence type="ECO:0000256" key="2">
    <source>
        <dbReference type="ARBA" id="ARBA00022771"/>
    </source>
</evidence>